<accession>A0A1A2Y4Z5</accession>
<evidence type="ECO:0000256" key="2">
    <source>
        <dbReference type="ARBA" id="ARBA00009347"/>
    </source>
</evidence>
<comment type="cofactor">
    <cofactor evidence="1">
        <name>FAD</name>
        <dbReference type="ChEBI" id="CHEBI:57692"/>
    </cofactor>
</comment>
<evidence type="ECO:0000256" key="1">
    <source>
        <dbReference type="ARBA" id="ARBA00001974"/>
    </source>
</evidence>
<evidence type="ECO:0000313" key="7">
    <source>
        <dbReference type="EMBL" id="OBI32483.1"/>
    </source>
</evidence>
<evidence type="ECO:0000256" key="3">
    <source>
        <dbReference type="ARBA" id="ARBA00022630"/>
    </source>
</evidence>
<dbReference type="InterPro" id="IPR037069">
    <property type="entry name" value="AcylCoA_DH/ox_N_sf"/>
</dbReference>
<sequence length="345" mass="36650">MTTSELNTSGVDRQLVDMMDAVFADYRDTHPPTGPVRRDTELWSRLDQLGLVRLSGSEEAGGSGASWYDAAELMSAAVRHGVRAPLAEHDVLACWLLEAVGAPIDGAARTVCTLDASGTATAVPWASAAEKIVVIWRDKDIHLVADADCADLRITPGCNLIGEPRDTVSAEVSALTGVAATQELLTKLRLRSALVRSIQVCAALDRILELCVEHTCSRTQFGRPLSKFQAIQHLIADIAAEAALARAATETALAAAIGSDWSAPNLGFLVAVARSCAGHATSVAVRNGHQALGAIGTTIEHRLPEYTRAALAWRCEFGSVRHWDEEVTREALAAGAAGLWSLITD</sequence>
<dbReference type="SUPFAM" id="SSF47203">
    <property type="entry name" value="Acyl-CoA dehydrogenase C-terminal domain-like"/>
    <property type="match status" value="1"/>
</dbReference>
<keyword evidence="5" id="KW-0560">Oxidoreductase</keyword>
<dbReference type="InterPro" id="IPR036250">
    <property type="entry name" value="AcylCo_DH-like_C"/>
</dbReference>
<dbReference type="Gene3D" id="1.10.540.10">
    <property type="entry name" value="Acyl-CoA dehydrogenase/oxidase, N-terminal domain"/>
    <property type="match status" value="1"/>
</dbReference>
<proteinExistence type="inferred from homology"/>
<dbReference type="PANTHER" id="PTHR43884:SF20">
    <property type="entry name" value="ACYL-COA DEHYDROGENASE FADE28"/>
    <property type="match status" value="1"/>
</dbReference>
<feature type="domain" description="Acyl-CoA dehydrogenase/oxidase C-terminal" evidence="6">
    <location>
        <begin position="196"/>
        <end position="319"/>
    </location>
</feature>
<dbReference type="GO" id="GO:0050660">
    <property type="term" value="F:flavin adenine dinucleotide binding"/>
    <property type="evidence" value="ECO:0007669"/>
    <property type="project" value="InterPro"/>
</dbReference>
<evidence type="ECO:0000256" key="5">
    <source>
        <dbReference type="ARBA" id="ARBA00023002"/>
    </source>
</evidence>
<evidence type="ECO:0000256" key="4">
    <source>
        <dbReference type="ARBA" id="ARBA00022827"/>
    </source>
</evidence>
<evidence type="ECO:0000313" key="8">
    <source>
        <dbReference type="Proteomes" id="UP000093943"/>
    </source>
</evidence>
<dbReference type="Gene3D" id="1.20.140.10">
    <property type="entry name" value="Butyryl-CoA Dehydrogenase, subunit A, domain 3"/>
    <property type="match status" value="1"/>
</dbReference>
<dbReference type="RefSeq" id="WP_065018971.1">
    <property type="nucleotide sequence ID" value="NZ_LZKG01000039.1"/>
</dbReference>
<dbReference type="SUPFAM" id="SSF56645">
    <property type="entry name" value="Acyl-CoA dehydrogenase NM domain-like"/>
    <property type="match status" value="1"/>
</dbReference>
<comment type="caution">
    <text evidence="7">The sequence shown here is derived from an EMBL/GenBank/DDBJ whole genome shotgun (WGS) entry which is preliminary data.</text>
</comment>
<name>A0A1A2Y4Z5_MYCSD</name>
<gene>
    <name evidence="7" type="ORF">A5710_15090</name>
</gene>
<dbReference type="Pfam" id="PF00441">
    <property type="entry name" value="Acyl-CoA_dh_1"/>
    <property type="match status" value="1"/>
</dbReference>
<comment type="similarity">
    <text evidence="2">Belongs to the acyl-CoA dehydrogenase family.</text>
</comment>
<dbReference type="PANTHER" id="PTHR43884">
    <property type="entry name" value="ACYL-COA DEHYDROGENASE"/>
    <property type="match status" value="1"/>
</dbReference>
<dbReference type="InterPro" id="IPR009100">
    <property type="entry name" value="AcylCoA_DH/oxidase_NM_dom_sf"/>
</dbReference>
<evidence type="ECO:0000259" key="6">
    <source>
        <dbReference type="Pfam" id="PF00441"/>
    </source>
</evidence>
<reference evidence="8" key="1">
    <citation type="submission" date="2016-06" db="EMBL/GenBank/DDBJ databases">
        <authorList>
            <person name="Sutton G."/>
            <person name="Brinkac L."/>
            <person name="Sanka R."/>
            <person name="Adams M."/>
            <person name="Lau E."/>
            <person name="Sam S."/>
            <person name="Sreng N."/>
            <person name="Him V."/>
            <person name="Kerleguer A."/>
            <person name="Cheng S."/>
        </authorList>
    </citation>
    <scope>NUCLEOTIDE SEQUENCE [LARGE SCALE GENOMIC DNA]</scope>
    <source>
        <strain evidence="8">E1876</strain>
    </source>
</reference>
<dbReference type="InterPro" id="IPR009075">
    <property type="entry name" value="AcylCo_DH/oxidase_C"/>
</dbReference>
<keyword evidence="4" id="KW-0274">FAD</keyword>
<protein>
    <submittedName>
        <fullName evidence="7">Acyl-CoA dehydrogenase</fullName>
    </submittedName>
</protein>
<keyword evidence="3" id="KW-0285">Flavoprotein</keyword>
<dbReference type="AlphaFoldDB" id="A0A1A2Y4Z5"/>
<organism evidence="7 8">
    <name type="scientific">Mycolicibacter sinensis (strain JDM601)</name>
    <name type="common">Mycobacterium sinense</name>
    <dbReference type="NCBI Taxonomy" id="875328"/>
    <lineage>
        <taxon>Bacteria</taxon>
        <taxon>Bacillati</taxon>
        <taxon>Actinomycetota</taxon>
        <taxon>Actinomycetes</taxon>
        <taxon>Mycobacteriales</taxon>
        <taxon>Mycobacteriaceae</taxon>
        <taxon>Mycolicibacter</taxon>
    </lineage>
</organism>
<dbReference type="EMBL" id="LZKG01000039">
    <property type="protein sequence ID" value="OBI32483.1"/>
    <property type="molecule type" value="Genomic_DNA"/>
</dbReference>
<dbReference type="GO" id="GO:0003995">
    <property type="term" value="F:acyl-CoA dehydrogenase activity"/>
    <property type="evidence" value="ECO:0007669"/>
    <property type="project" value="TreeGrafter"/>
</dbReference>
<dbReference type="Proteomes" id="UP000093943">
    <property type="component" value="Unassembled WGS sequence"/>
</dbReference>